<dbReference type="OMA" id="HGGTRCP"/>
<accession>A0A553N9J2</accession>
<dbReference type="PRINTS" id="PR01705">
    <property type="entry name" value="TSP1REPEAT"/>
</dbReference>
<organism evidence="4 5">
    <name type="scientific">Tigriopus californicus</name>
    <name type="common">Marine copepod</name>
    <dbReference type="NCBI Taxonomy" id="6832"/>
    <lineage>
        <taxon>Eukaryota</taxon>
        <taxon>Metazoa</taxon>
        <taxon>Ecdysozoa</taxon>
        <taxon>Arthropoda</taxon>
        <taxon>Crustacea</taxon>
        <taxon>Multicrustacea</taxon>
        <taxon>Hexanauplia</taxon>
        <taxon>Copepoda</taxon>
        <taxon>Harpacticoida</taxon>
        <taxon>Harpacticidae</taxon>
        <taxon>Tigriopus</taxon>
    </lineage>
</organism>
<feature type="chain" id="PRO_5022007087" evidence="3">
    <location>
        <begin position="22"/>
        <end position="314"/>
    </location>
</feature>
<gene>
    <name evidence="4" type="ORF">TCAL_09104</name>
</gene>
<comment type="caution">
    <text evidence="4">The sequence shown here is derived from an EMBL/GenBank/DDBJ whole genome shotgun (WGS) entry which is preliminary data.</text>
</comment>
<dbReference type="SMART" id="SM00209">
    <property type="entry name" value="TSP1"/>
    <property type="match status" value="4"/>
</dbReference>
<dbReference type="FunFam" id="2.20.100.10:FF:000007">
    <property type="entry name" value="Thrombospondin 1"/>
    <property type="match status" value="1"/>
</dbReference>
<keyword evidence="3" id="KW-0732">Signal</keyword>
<name>A0A553N9J2_TIGCA</name>
<evidence type="ECO:0000313" key="5">
    <source>
        <dbReference type="Proteomes" id="UP000318571"/>
    </source>
</evidence>
<dbReference type="InterPro" id="IPR052065">
    <property type="entry name" value="Compl_asym_regulator"/>
</dbReference>
<dbReference type="Proteomes" id="UP000318571">
    <property type="component" value="Chromosome 8"/>
</dbReference>
<dbReference type="STRING" id="6832.A0A553N9J2"/>
<protein>
    <submittedName>
        <fullName evidence="4">Uncharacterized protein</fullName>
    </submittedName>
</protein>
<dbReference type="AlphaFoldDB" id="A0A553N9J2"/>
<proteinExistence type="predicted"/>
<dbReference type="Gene3D" id="2.20.100.10">
    <property type="entry name" value="Thrombospondin type-1 (TSP1) repeat"/>
    <property type="match status" value="4"/>
</dbReference>
<reference evidence="4 5" key="1">
    <citation type="journal article" date="2018" name="Nat. Ecol. Evol.">
        <title>Genomic signatures of mitonuclear coevolution across populations of Tigriopus californicus.</title>
        <authorList>
            <person name="Barreto F.S."/>
            <person name="Watson E.T."/>
            <person name="Lima T.G."/>
            <person name="Willett C.S."/>
            <person name="Edmands S."/>
            <person name="Li W."/>
            <person name="Burton R.S."/>
        </authorList>
    </citation>
    <scope>NUCLEOTIDE SEQUENCE [LARGE SCALE GENOMIC DNA]</scope>
    <source>
        <strain evidence="4 5">San Diego</strain>
    </source>
</reference>
<dbReference type="FunFam" id="2.20.100.10:FF:000001">
    <property type="entry name" value="semaphorin-5A isoform X1"/>
    <property type="match status" value="2"/>
</dbReference>
<dbReference type="PANTHER" id="PTHR22906:SF21">
    <property type="entry name" value="SEMA DOMAIN-CONTAINING PROTEIN"/>
    <property type="match status" value="1"/>
</dbReference>
<dbReference type="Pfam" id="PF00090">
    <property type="entry name" value="TSP_1"/>
    <property type="match status" value="4"/>
</dbReference>
<dbReference type="EMBL" id="VCGU01000459">
    <property type="protein sequence ID" value="TRY62110.1"/>
    <property type="molecule type" value="Genomic_DNA"/>
</dbReference>
<dbReference type="SUPFAM" id="SSF82895">
    <property type="entry name" value="TSP-1 type 1 repeat"/>
    <property type="match status" value="4"/>
</dbReference>
<dbReference type="InterPro" id="IPR036383">
    <property type="entry name" value="TSP1_rpt_sf"/>
</dbReference>
<keyword evidence="1" id="KW-0677">Repeat</keyword>
<dbReference type="InterPro" id="IPR000884">
    <property type="entry name" value="TSP1_rpt"/>
</dbReference>
<evidence type="ECO:0000256" key="3">
    <source>
        <dbReference type="SAM" id="SignalP"/>
    </source>
</evidence>
<dbReference type="PROSITE" id="PS50092">
    <property type="entry name" value="TSP1"/>
    <property type="match status" value="4"/>
</dbReference>
<evidence type="ECO:0000313" key="4">
    <source>
        <dbReference type="EMBL" id="TRY62110.1"/>
    </source>
</evidence>
<keyword evidence="2" id="KW-1015">Disulfide bond</keyword>
<dbReference type="PANTHER" id="PTHR22906">
    <property type="entry name" value="PROPERDIN"/>
    <property type="match status" value="1"/>
</dbReference>
<evidence type="ECO:0000256" key="1">
    <source>
        <dbReference type="ARBA" id="ARBA00022737"/>
    </source>
</evidence>
<evidence type="ECO:0000256" key="2">
    <source>
        <dbReference type="ARBA" id="ARBA00023157"/>
    </source>
</evidence>
<sequence>MSIFMPLVTTLSLQCITTAEASKVFKFYGGEGCGVLEPFRILDRPQIDEPASKCTILESFSNQLTEQEINYIEEEPNEGWSEWNMWSQCTSTCGSGTKFRTRMCEEGKDCVGSTRHIKYCNPVFCPIDGGWGEWTSWGECSGTCGTTTMSRNRECSNPPMKHNGKPCPGQMKEFQQCEFLGPCPIHGAWTDWSSWTPCTKSCDSGLQSRNRSFVPTLSLHSTAEPAKVPPIRHKLVATDPCPIDGAWTTWSVWSSCTATCGPSNQARTRSCTNPEPQYGGIDCSGDTIESIICPTDLVQLCIHLVAIQRQTWVD</sequence>
<feature type="signal peptide" evidence="3">
    <location>
        <begin position="1"/>
        <end position="21"/>
    </location>
</feature>
<keyword evidence="5" id="KW-1185">Reference proteome</keyword>